<dbReference type="InterPro" id="IPR007588">
    <property type="entry name" value="Znf_FLYWCH"/>
</dbReference>
<gene>
    <name evidence="5" type="ORF">JYU34_004381</name>
</gene>
<keyword evidence="3" id="KW-0862">Zinc</keyword>
<keyword evidence="6" id="KW-1185">Reference proteome</keyword>
<evidence type="ECO:0000259" key="4">
    <source>
        <dbReference type="Pfam" id="PF04500"/>
    </source>
</evidence>
<evidence type="ECO:0000313" key="6">
    <source>
        <dbReference type="Proteomes" id="UP000823941"/>
    </source>
</evidence>
<accession>A0ABQ7QXV5</accession>
<evidence type="ECO:0000313" key="5">
    <source>
        <dbReference type="EMBL" id="KAG7309868.1"/>
    </source>
</evidence>
<dbReference type="Gene3D" id="2.20.25.240">
    <property type="match status" value="1"/>
</dbReference>
<proteinExistence type="predicted"/>
<protein>
    <recommendedName>
        <fullName evidence="4">FLYWCH-type domain-containing protein</fullName>
    </recommendedName>
</protein>
<evidence type="ECO:0000256" key="2">
    <source>
        <dbReference type="ARBA" id="ARBA00022771"/>
    </source>
</evidence>
<dbReference type="Pfam" id="PF04500">
    <property type="entry name" value="FLYWCH"/>
    <property type="match status" value="1"/>
</dbReference>
<name>A0ABQ7QXV5_PLUXY</name>
<comment type="caution">
    <text evidence="5">The sequence shown here is derived from an EMBL/GenBank/DDBJ whole genome shotgun (WGS) entry which is preliminary data.</text>
</comment>
<organism evidence="5 6">
    <name type="scientific">Plutella xylostella</name>
    <name type="common">Diamondback moth</name>
    <name type="synonym">Plutella maculipennis</name>
    <dbReference type="NCBI Taxonomy" id="51655"/>
    <lineage>
        <taxon>Eukaryota</taxon>
        <taxon>Metazoa</taxon>
        <taxon>Ecdysozoa</taxon>
        <taxon>Arthropoda</taxon>
        <taxon>Hexapoda</taxon>
        <taxon>Insecta</taxon>
        <taxon>Pterygota</taxon>
        <taxon>Neoptera</taxon>
        <taxon>Endopterygota</taxon>
        <taxon>Lepidoptera</taxon>
        <taxon>Glossata</taxon>
        <taxon>Ditrysia</taxon>
        <taxon>Yponomeutoidea</taxon>
        <taxon>Plutellidae</taxon>
        <taxon>Plutella</taxon>
    </lineage>
</organism>
<keyword evidence="2" id="KW-0863">Zinc-finger</keyword>
<dbReference type="EMBL" id="JAHIBW010000006">
    <property type="protein sequence ID" value="KAG7309868.1"/>
    <property type="molecule type" value="Genomic_DNA"/>
</dbReference>
<evidence type="ECO:0000256" key="3">
    <source>
        <dbReference type="ARBA" id="ARBA00022833"/>
    </source>
</evidence>
<feature type="domain" description="FLYWCH-type" evidence="4">
    <location>
        <begin position="2"/>
        <end position="59"/>
    </location>
</feature>
<evidence type="ECO:0000256" key="1">
    <source>
        <dbReference type="ARBA" id="ARBA00022723"/>
    </source>
</evidence>
<reference evidence="5 6" key="1">
    <citation type="submission" date="2021-06" db="EMBL/GenBank/DDBJ databases">
        <title>A haploid diamondback moth (Plutella xylostella L.) genome assembly resolves 31 chromosomes and identifies a diamide resistance mutation.</title>
        <authorList>
            <person name="Ward C.M."/>
            <person name="Perry K.D."/>
            <person name="Baker G."/>
            <person name="Powis K."/>
            <person name="Heckel D.G."/>
            <person name="Baxter S.W."/>
        </authorList>
    </citation>
    <scope>NUCLEOTIDE SEQUENCE [LARGE SCALE GENOMIC DNA]</scope>
    <source>
        <strain evidence="5 6">LV</strain>
        <tissue evidence="5">Single pupa</tissue>
    </source>
</reference>
<sequence>MTSSTGARLMRLRGYSYGRHSVCSNKVRWLCSESRNTKCHSTVVTIGRQIISPGEKHTHPPNST</sequence>
<dbReference type="Proteomes" id="UP000823941">
    <property type="component" value="Chromosome 6"/>
</dbReference>
<keyword evidence="1" id="KW-0479">Metal-binding</keyword>